<name>A0ABS5MJD9_9STAP</name>
<comment type="caution">
    <text evidence="1">The sequence shown here is derived from an EMBL/GenBank/DDBJ whole genome shotgun (WGS) entry which is preliminary data.</text>
</comment>
<dbReference type="RefSeq" id="WP_203153395.1">
    <property type="nucleotide sequence ID" value="NZ_JAEPSA010000003.1"/>
</dbReference>
<accession>A0ABS5MJD9</accession>
<evidence type="ECO:0000313" key="1">
    <source>
        <dbReference type="EMBL" id="MBS3696014.1"/>
    </source>
</evidence>
<keyword evidence="2" id="KW-1185">Reference proteome</keyword>
<proteinExistence type="predicted"/>
<organism evidence="1 2">
    <name type="scientific">Mammaliicoccus fleurettii</name>
    <dbReference type="NCBI Taxonomy" id="150056"/>
    <lineage>
        <taxon>Bacteria</taxon>
        <taxon>Bacillati</taxon>
        <taxon>Bacillota</taxon>
        <taxon>Bacilli</taxon>
        <taxon>Bacillales</taxon>
        <taxon>Staphylococcaceae</taxon>
        <taxon>Mammaliicoccus</taxon>
    </lineage>
</organism>
<dbReference type="EMBL" id="JAGXBM010000001">
    <property type="protein sequence ID" value="MBS3696014.1"/>
    <property type="molecule type" value="Genomic_DNA"/>
</dbReference>
<evidence type="ECO:0000313" key="2">
    <source>
        <dbReference type="Proteomes" id="UP000681586"/>
    </source>
</evidence>
<protein>
    <submittedName>
        <fullName evidence="1">Uncharacterized protein</fullName>
    </submittedName>
</protein>
<gene>
    <name evidence="1" type="ORF">JJQ58_00790</name>
</gene>
<dbReference type="Proteomes" id="UP000681586">
    <property type="component" value="Unassembled WGS sequence"/>
</dbReference>
<sequence length="264" mass="30499">MAIDFITREKFQEFIKLISESAIDKFTPSKFAKYADININDSFKLLMEHVATKELEISWELRCPNCSRALSLNNNKDFEEYECDFCYETFDVDENDLFPKFKITDKYKEYLISSRNDGHSEKKFKKTVTNIPDEKIPMSDIMIDEQTKEILLDTDCPIILNIFQGDNYVNQNSNSFNNSNISNTNIQSNNNQCQTVPNEHIEELEDYITNLDDVTLKKMNENYLTDLKSSLAENDKEKAKDILAFMGRTLGSIASLTTIGGYLN</sequence>
<reference evidence="1 2" key="1">
    <citation type="submission" date="2021-05" db="EMBL/GenBank/DDBJ databases">
        <title>Staphylococcus fleurettii isolated from lake water in First Nation community in Manitoba, Canada.</title>
        <authorList>
            <person name="Bashar S."/>
            <person name="Murdock A."/>
            <person name="Patidar R."/>
            <person name="Golding G."/>
            <person name="Farenhorst A."/>
            <person name="Kumar A."/>
        </authorList>
    </citation>
    <scope>NUCLEOTIDE SEQUENCE [LARGE SCALE GENOMIC DNA]</scope>
    <source>
        <strain evidence="1 2">SF002</strain>
    </source>
</reference>